<dbReference type="WBParaSite" id="GPUH_0000897801-mRNA-1">
    <property type="protein sequence ID" value="GPUH_0000897801-mRNA-1"/>
    <property type="gene ID" value="GPUH_0000897801"/>
</dbReference>
<reference evidence="1 2" key="2">
    <citation type="submission" date="2018-11" db="EMBL/GenBank/DDBJ databases">
        <authorList>
            <consortium name="Pathogen Informatics"/>
        </authorList>
    </citation>
    <scope>NUCLEOTIDE SEQUENCE [LARGE SCALE GENOMIC DNA]</scope>
</reference>
<dbReference type="EMBL" id="UYRT01027755">
    <property type="protein sequence ID" value="VDK66695.1"/>
    <property type="molecule type" value="Genomic_DNA"/>
</dbReference>
<proteinExistence type="predicted"/>
<sequence>MPNLLMQGVEMRRSSGTITFDAIHELHDPVSQSVACGLENEAESLEPRKRKLEFTIFAHFATVQARKLNAVRDGPRMR</sequence>
<dbReference type="AlphaFoldDB" id="A0A183DJS7"/>
<gene>
    <name evidence="1" type="ORF">GPUH_LOCUS8967</name>
</gene>
<name>A0A183DJS7_9BILA</name>
<evidence type="ECO:0000313" key="3">
    <source>
        <dbReference type="WBParaSite" id="GPUH_0000897801-mRNA-1"/>
    </source>
</evidence>
<evidence type="ECO:0000313" key="2">
    <source>
        <dbReference type="Proteomes" id="UP000271098"/>
    </source>
</evidence>
<protein>
    <submittedName>
        <fullName evidence="1 3">Uncharacterized protein</fullName>
    </submittedName>
</protein>
<reference evidence="3" key="1">
    <citation type="submission" date="2016-06" db="UniProtKB">
        <authorList>
            <consortium name="WormBaseParasite"/>
        </authorList>
    </citation>
    <scope>IDENTIFICATION</scope>
</reference>
<accession>A0A183DJS7</accession>
<evidence type="ECO:0000313" key="1">
    <source>
        <dbReference type="EMBL" id="VDK66695.1"/>
    </source>
</evidence>
<organism evidence="3">
    <name type="scientific">Gongylonema pulchrum</name>
    <dbReference type="NCBI Taxonomy" id="637853"/>
    <lineage>
        <taxon>Eukaryota</taxon>
        <taxon>Metazoa</taxon>
        <taxon>Ecdysozoa</taxon>
        <taxon>Nematoda</taxon>
        <taxon>Chromadorea</taxon>
        <taxon>Rhabditida</taxon>
        <taxon>Spirurina</taxon>
        <taxon>Spiruromorpha</taxon>
        <taxon>Spiruroidea</taxon>
        <taxon>Gongylonematidae</taxon>
        <taxon>Gongylonema</taxon>
    </lineage>
</organism>
<keyword evidence="2" id="KW-1185">Reference proteome</keyword>
<dbReference type="Proteomes" id="UP000271098">
    <property type="component" value="Unassembled WGS sequence"/>
</dbReference>